<reference evidence="2 3" key="1">
    <citation type="submission" date="2024-11" db="EMBL/GenBank/DDBJ databases">
        <title>Chromosome-level genome assembly of Eucalyptus globulus Labill. provides insights into its genome evolution.</title>
        <authorList>
            <person name="Li X."/>
        </authorList>
    </citation>
    <scope>NUCLEOTIDE SEQUENCE [LARGE SCALE GENOMIC DNA]</scope>
    <source>
        <strain evidence="2">CL2024</strain>
        <tissue evidence="2">Fresh tender leaves</tissue>
    </source>
</reference>
<evidence type="ECO:0000313" key="3">
    <source>
        <dbReference type="Proteomes" id="UP001634007"/>
    </source>
</evidence>
<protein>
    <submittedName>
        <fullName evidence="2">Uncharacterized protein</fullName>
    </submittedName>
</protein>
<organism evidence="2 3">
    <name type="scientific">Eucalyptus globulus</name>
    <name type="common">Tasmanian blue gum</name>
    <dbReference type="NCBI Taxonomy" id="34317"/>
    <lineage>
        <taxon>Eukaryota</taxon>
        <taxon>Viridiplantae</taxon>
        <taxon>Streptophyta</taxon>
        <taxon>Embryophyta</taxon>
        <taxon>Tracheophyta</taxon>
        <taxon>Spermatophyta</taxon>
        <taxon>Magnoliopsida</taxon>
        <taxon>eudicotyledons</taxon>
        <taxon>Gunneridae</taxon>
        <taxon>Pentapetalae</taxon>
        <taxon>rosids</taxon>
        <taxon>malvids</taxon>
        <taxon>Myrtales</taxon>
        <taxon>Myrtaceae</taxon>
        <taxon>Myrtoideae</taxon>
        <taxon>Eucalypteae</taxon>
        <taxon>Eucalyptus</taxon>
    </lineage>
</organism>
<dbReference type="Proteomes" id="UP001634007">
    <property type="component" value="Unassembled WGS sequence"/>
</dbReference>
<name>A0ABD3LLT8_EUCGL</name>
<accession>A0ABD3LLT8</accession>
<evidence type="ECO:0000313" key="2">
    <source>
        <dbReference type="EMBL" id="KAL3751568.1"/>
    </source>
</evidence>
<feature type="compositionally biased region" description="Low complexity" evidence="1">
    <location>
        <begin position="35"/>
        <end position="44"/>
    </location>
</feature>
<feature type="region of interest" description="Disordered" evidence="1">
    <location>
        <begin position="59"/>
        <end position="111"/>
    </location>
</feature>
<feature type="region of interest" description="Disordered" evidence="1">
    <location>
        <begin position="1"/>
        <end position="46"/>
    </location>
</feature>
<evidence type="ECO:0000256" key="1">
    <source>
        <dbReference type="SAM" id="MobiDB-lite"/>
    </source>
</evidence>
<proteinExistence type="predicted"/>
<feature type="compositionally biased region" description="Basic and acidic residues" evidence="1">
    <location>
        <begin position="1"/>
        <end position="23"/>
    </location>
</feature>
<dbReference type="EMBL" id="JBJKBG010000002">
    <property type="protein sequence ID" value="KAL3751568.1"/>
    <property type="molecule type" value="Genomic_DNA"/>
</dbReference>
<comment type="caution">
    <text evidence="2">The sequence shown here is derived from an EMBL/GenBank/DDBJ whole genome shotgun (WGS) entry which is preliminary data.</text>
</comment>
<sequence length="111" mass="12131">MQIGRAEKDRPRIRGREKNDKTKPGSAGGTDARGRGSSLELSSLRRGKCEWRCRSSADALDLEEEGNSRVSRRGIRSDRRGGIWGESREGRGRGSSGKTRVGSADRGVFLA</sequence>
<feature type="compositionally biased region" description="Basic and acidic residues" evidence="1">
    <location>
        <begin position="75"/>
        <end position="92"/>
    </location>
</feature>
<gene>
    <name evidence="2" type="ORF">ACJRO7_012407</name>
</gene>
<keyword evidence="3" id="KW-1185">Reference proteome</keyword>
<dbReference type="AlphaFoldDB" id="A0ABD3LLT8"/>